<dbReference type="AlphaFoldDB" id="A0A9W9NPD0"/>
<reference evidence="2" key="1">
    <citation type="submission" date="2022-11" db="EMBL/GenBank/DDBJ databases">
        <authorList>
            <person name="Petersen C."/>
        </authorList>
    </citation>
    <scope>NUCLEOTIDE SEQUENCE</scope>
    <source>
        <strain evidence="2">IBT 19713</strain>
    </source>
</reference>
<dbReference type="Proteomes" id="UP001150941">
    <property type="component" value="Unassembled WGS sequence"/>
</dbReference>
<feature type="transmembrane region" description="Helical" evidence="1">
    <location>
        <begin position="50"/>
        <end position="76"/>
    </location>
</feature>
<keyword evidence="1" id="KW-0812">Transmembrane</keyword>
<dbReference type="GeneID" id="83204835"/>
<keyword evidence="1" id="KW-1133">Transmembrane helix</keyword>
<sequence length="95" mass="10370">MRKGIAQDRVNGLPRCARPKMEAEGLAVTRAVTSLALYCPRHLPSTSSLLFLFVLGLFGCRFGICAGVSSITCALFRAYSPINDLYIISNLPHQL</sequence>
<dbReference type="EMBL" id="JAPQKS010000006">
    <property type="protein sequence ID" value="KAJ5223694.1"/>
    <property type="molecule type" value="Genomic_DNA"/>
</dbReference>
<accession>A0A9W9NPD0</accession>
<keyword evidence="3" id="KW-1185">Reference proteome</keyword>
<keyword evidence="1" id="KW-0472">Membrane</keyword>
<reference evidence="2" key="2">
    <citation type="journal article" date="2023" name="IMA Fungus">
        <title>Comparative genomic study of the Penicillium genus elucidates a diverse pangenome and 15 lateral gene transfer events.</title>
        <authorList>
            <person name="Petersen C."/>
            <person name="Sorensen T."/>
            <person name="Nielsen M.R."/>
            <person name="Sondergaard T.E."/>
            <person name="Sorensen J.L."/>
            <person name="Fitzpatrick D.A."/>
            <person name="Frisvad J.C."/>
            <person name="Nielsen K.L."/>
        </authorList>
    </citation>
    <scope>NUCLEOTIDE SEQUENCE</scope>
    <source>
        <strain evidence="2">IBT 19713</strain>
    </source>
</reference>
<organism evidence="2 3">
    <name type="scientific">Penicillium chermesinum</name>
    <dbReference type="NCBI Taxonomy" id="63820"/>
    <lineage>
        <taxon>Eukaryota</taxon>
        <taxon>Fungi</taxon>
        <taxon>Dikarya</taxon>
        <taxon>Ascomycota</taxon>
        <taxon>Pezizomycotina</taxon>
        <taxon>Eurotiomycetes</taxon>
        <taxon>Eurotiomycetidae</taxon>
        <taxon>Eurotiales</taxon>
        <taxon>Aspergillaceae</taxon>
        <taxon>Penicillium</taxon>
    </lineage>
</organism>
<comment type="caution">
    <text evidence="2">The sequence shown here is derived from an EMBL/GenBank/DDBJ whole genome shotgun (WGS) entry which is preliminary data.</text>
</comment>
<gene>
    <name evidence="2" type="ORF">N7468_008236</name>
</gene>
<evidence type="ECO:0000313" key="3">
    <source>
        <dbReference type="Proteomes" id="UP001150941"/>
    </source>
</evidence>
<evidence type="ECO:0000256" key="1">
    <source>
        <dbReference type="SAM" id="Phobius"/>
    </source>
</evidence>
<name>A0A9W9NPD0_9EURO</name>
<evidence type="ECO:0000313" key="2">
    <source>
        <dbReference type="EMBL" id="KAJ5223694.1"/>
    </source>
</evidence>
<protein>
    <submittedName>
        <fullName evidence="2">Uncharacterized protein</fullName>
    </submittedName>
</protein>
<dbReference type="RefSeq" id="XP_058327877.1">
    <property type="nucleotide sequence ID" value="XM_058477532.1"/>
</dbReference>
<proteinExistence type="predicted"/>